<dbReference type="Gene3D" id="2.130.10.10">
    <property type="entry name" value="YVTN repeat-like/Quinoprotein amine dehydrogenase"/>
    <property type="match status" value="1"/>
</dbReference>
<gene>
    <name evidence="9" type="ORF">C2E21_9482</name>
</gene>
<feature type="compositionally biased region" description="Gly residues" evidence="6">
    <location>
        <begin position="487"/>
        <end position="500"/>
    </location>
</feature>
<keyword evidence="5" id="KW-0131">Cell cycle</keyword>
<keyword evidence="3" id="KW-0498">Mitosis</keyword>
<evidence type="ECO:0000256" key="4">
    <source>
        <dbReference type="ARBA" id="ARBA00022786"/>
    </source>
</evidence>
<evidence type="ECO:0000256" key="3">
    <source>
        <dbReference type="ARBA" id="ARBA00022776"/>
    </source>
</evidence>
<feature type="compositionally biased region" description="Low complexity" evidence="6">
    <location>
        <begin position="111"/>
        <end position="138"/>
    </location>
</feature>
<feature type="region of interest" description="Disordered" evidence="6">
    <location>
        <begin position="111"/>
        <end position="140"/>
    </location>
</feature>
<keyword evidence="4" id="KW-0833">Ubl conjugation pathway</keyword>
<feature type="compositionally biased region" description="Acidic residues" evidence="6">
    <location>
        <begin position="771"/>
        <end position="782"/>
    </location>
</feature>
<evidence type="ECO:0000256" key="6">
    <source>
        <dbReference type="SAM" id="MobiDB-lite"/>
    </source>
</evidence>
<dbReference type="Pfam" id="PF12896">
    <property type="entry name" value="ANAPC4"/>
    <property type="match status" value="1"/>
</dbReference>
<feature type="region of interest" description="Disordered" evidence="6">
    <location>
        <begin position="771"/>
        <end position="803"/>
    </location>
</feature>
<dbReference type="GO" id="GO:0005680">
    <property type="term" value="C:anaphase-promoting complex"/>
    <property type="evidence" value="ECO:0007669"/>
    <property type="project" value="InterPro"/>
</dbReference>
<feature type="domain" description="Anaphase-promoting complex subunit 4 long" evidence="8">
    <location>
        <begin position="251"/>
        <end position="451"/>
    </location>
</feature>
<dbReference type="GO" id="GO:0031145">
    <property type="term" value="P:anaphase-promoting complex-dependent catabolic process"/>
    <property type="evidence" value="ECO:0007669"/>
    <property type="project" value="InterPro"/>
</dbReference>
<protein>
    <recommendedName>
        <fullName evidence="1">Anaphase-promoting complex subunit 4</fullName>
    </recommendedName>
</protein>
<comment type="caution">
    <text evidence="9">The sequence shown here is derived from an EMBL/GenBank/DDBJ whole genome shotgun (WGS) entry which is preliminary data.</text>
</comment>
<evidence type="ECO:0000256" key="2">
    <source>
        <dbReference type="ARBA" id="ARBA00022618"/>
    </source>
</evidence>
<keyword evidence="2" id="KW-0132">Cell division</keyword>
<dbReference type="InterPro" id="IPR024790">
    <property type="entry name" value="APC4_long_dom"/>
</dbReference>
<dbReference type="PANTHER" id="PTHR13260">
    <property type="entry name" value="ANAPHASE PROMOTING COMPLEX SUBUNIT 4 APC4"/>
    <property type="match status" value="1"/>
</dbReference>
<reference evidence="9 10" key="1">
    <citation type="journal article" date="2018" name="Plant J.">
        <title>Genome sequences of Chlorella sorokiniana UTEX 1602 and Micractinium conductrix SAG 241.80: implications to maltose excretion by a green alga.</title>
        <authorList>
            <person name="Arriola M.B."/>
            <person name="Velmurugan N."/>
            <person name="Zhang Y."/>
            <person name="Plunkett M.H."/>
            <person name="Hondzo H."/>
            <person name="Barney B.M."/>
        </authorList>
    </citation>
    <scope>NUCLEOTIDE SEQUENCE [LARGE SCALE GENOMIC DNA]</scope>
    <source>
        <strain evidence="10">UTEX 1602</strain>
    </source>
</reference>
<dbReference type="Pfam" id="PF12894">
    <property type="entry name" value="ANAPC4_WD40"/>
    <property type="match status" value="1"/>
</dbReference>
<sequence length="803" mass="82122">MADAAAFTQLVDRGLACEGSLAAWCPTMDLLALATADGQLHLHRLNWQRLWWTSPDAPITALEWRPDGKQLAVGLEDGSVLLLNTEDGEVAQRARLLPDALVAISWTESAAASGGTGSTAGPRSSGSSGGEAASASGHLAEDRTRRMFAPPPPAVPAAAAGLAVGYATCGKHGTGVAAWPPEPARLAVLACASAAGELVLCTSALFPLATVRLPQLLGCPAVSVLRLATAPSLQQLAVCWREDGGSPLRLSTISLQAVGSHAPQLHRLALAAAQVGSLLEGCRASLAAACKEWGAGQREFEESRRRLANLMSDYGSTGDPASELHGLLTTGAVGGALQQYLTATLGEPGLKKLARAVDAAVCSVHNLLTDHLQPQLEQLAFRLGELRGLALCLPWRRVTGLQPDQVGGAEQTALRLLMLAETLRRRLVAAGASYRTFFSWLLIILRRMQEDAADVLAGYPRSHLESVSDFLSGQFQQDAVGPLLGSTEGGSGSEGSGGGDASAAAAAAGSSSSGGGSMLDVLMEVLGRQALVQAADSTAASPTGGAAAAAVILDSGSGSSSSLAQLLAGLDAACSAAFDRTSAVISPTLAVTSSLSLGPSPSGLSLGYIPTGSEAADASLVAAAAWEGQQHVLLLRSTDSSGSSREQEGSEAAVLLLPGSDSVTDLALYKEGRLALLLAGSACRLALLPPDAVQWVQLPPDLLAEADALQLAQMLLESAGGGSGTAWPEEAARQRVLPYPRAQAPLAVSASRGVGCVLAGTQRVVLYDLEEDEAEEEEEEAEGAAAAGEDGMESDYETPAGSM</sequence>
<evidence type="ECO:0000313" key="10">
    <source>
        <dbReference type="Proteomes" id="UP000239899"/>
    </source>
</evidence>
<evidence type="ECO:0000259" key="8">
    <source>
        <dbReference type="Pfam" id="PF12896"/>
    </source>
</evidence>
<accession>A0A2P6TBB4</accession>
<dbReference type="InterPro" id="IPR015943">
    <property type="entry name" value="WD40/YVTN_repeat-like_dom_sf"/>
</dbReference>
<feature type="domain" description="Anaphase-promoting complex subunit 4-like WD40" evidence="7">
    <location>
        <begin position="23"/>
        <end position="108"/>
    </location>
</feature>
<dbReference type="GO" id="GO:0070979">
    <property type="term" value="P:protein K11-linked ubiquitination"/>
    <property type="evidence" value="ECO:0007669"/>
    <property type="project" value="TreeGrafter"/>
</dbReference>
<dbReference type="PANTHER" id="PTHR13260:SF0">
    <property type="entry name" value="ANAPHASE-PROMOTING COMPLEX SUBUNIT 4"/>
    <property type="match status" value="1"/>
</dbReference>
<evidence type="ECO:0000256" key="1">
    <source>
        <dbReference type="ARBA" id="ARBA00016067"/>
    </source>
</evidence>
<dbReference type="EMBL" id="LHPG02000028">
    <property type="protein sequence ID" value="PRW05834.1"/>
    <property type="molecule type" value="Genomic_DNA"/>
</dbReference>
<evidence type="ECO:0000313" key="9">
    <source>
        <dbReference type="EMBL" id="PRW05834.1"/>
    </source>
</evidence>
<dbReference type="OrthoDB" id="2110451at2759"/>
<organism evidence="9 10">
    <name type="scientific">Chlorella sorokiniana</name>
    <name type="common">Freshwater green alga</name>
    <dbReference type="NCBI Taxonomy" id="3076"/>
    <lineage>
        <taxon>Eukaryota</taxon>
        <taxon>Viridiplantae</taxon>
        <taxon>Chlorophyta</taxon>
        <taxon>core chlorophytes</taxon>
        <taxon>Trebouxiophyceae</taxon>
        <taxon>Chlorellales</taxon>
        <taxon>Chlorellaceae</taxon>
        <taxon>Chlorella clade</taxon>
        <taxon>Chlorella</taxon>
    </lineage>
</organism>
<evidence type="ECO:0000256" key="5">
    <source>
        <dbReference type="ARBA" id="ARBA00023306"/>
    </source>
</evidence>
<proteinExistence type="predicted"/>
<dbReference type="SUPFAM" id="SSF117289">
    <property type="entry name" value="Nucleoporin domain"/>
    <property type="match status" value="1"/>
</dbReference>
<dbReference type="InterPro" id="IPR024789">
    <property type="entry name" value="APC4"/>
</dbReference>
<dbReference type="AlphaFoldDB" id="A0A2P6TBB4"/>
<dbReference type="GO" id="GO:0051301">
    <property type="term" value="P:cell division"/>
    <property type="evidence" value="ECO:0007669"/>
    <property type="project" value="UniProtKB-KW"/>
</dbReference>
<dbReference type="Proteomes" id="UP000239899">
    <property type="component" value="Unassembled WGS sequence"/>
</dbReference>
<keyword evidence="10" id="KW-1185">Reference proteome</keyword>
<evidence type="ECO:0000259" key="7">
    <source>
        <dbReference type="Pfam" id="PF12894"/>
    </source>
</evidence>
<dbReference type="InterPro" id="IPR024977">
    <property type="entry name" value="Apc4-like_WD40_dom"/>
</dbReference>
<dbReference type="GO" id="GO:0034399">
    <property type="term" value="C:nuclear periphery"/>
    <property type="evidence" value="ECO:0007669"/>
    <property type="project" value="TreeGrafter"/>
</dbReference>
<name>A0A2P6TBB4_CHLSO</name>
<dbReference type="STRING" id="3076.A0A2P6TBB4"/>
<feature type="region of interest" description="Disordered" evidence="6">
    <location>
        <begin position="482"/>
        <end position="507"/>
    </location>
</feature>